<feature type="compositionally biased region" description="Polar residues" evidence="1">
    <location>
        <begin position="7"/>
        <end position="23"/>
    </location>
</feature>
<comment type="caution">
    <text evidence="2">The sequence shown here is derived from an EMBL/GenBank/DDBJ whole genome shotgun (WGS) entry which is preliminary data.</text>
</comment>
<organism evidence="2 3">
    <name type="scientific">Dissostichus mawsoni</name>
    <name type="common">Antarctic cod</name>
    <dbReference type="NCBI Taxonomy" id="36200"/>
    <lineage>
        <taxon>Eukaryota</taxon>
        <taxon>Metazoa</taxon>
        <taxon>Chordata</taxon>
        <taxon>Craniata</taxon>
        <taxon>Vertebrata</taxon>
        <taxon>Euteleostomi</taxon>
        <taxon>Actinopterygii</taxon>
        <taxon>Neopterygii</taxon>
        <taxon>Teleostei</taxon>
        <taxon>Neoteleostei</taxon>
        <taxon>Acanthomorphata</taxon>
        <taxon>Eupercaria</taxon>
        <taxon>Perciformes</taxon>
        <taxon>Notothenioidei</taxon>
        <taxon>Nototheniidae</taxon>
        <taxon>Dissostichus</taxon>
    </lineage>
</organism>
<feature type="region of interest" description="Disordered" evidence="1">
    <location>
        <begin position="1"/>
        <end position="26"/>
    </location>
</feature>
<evidence type="ECO:0000313" key="3">
    <source>
        <dbReference type="Proteomes" id="UP000518266"/>
    </source>
</evidence>
<evidence type="ECO:0000256" key="1">
    <source>
        <dbReference type="SAM" id="MobiDB-lite"/>
    </source>
</evidence>
<accession>A0A7J5XDE0</accession>
<dbReference type="EMBL" id="JAAKFY010000025">
    <property type="protein sequence ID" value="KAF3834719.1"/>
    <property type="molecule type" value="Genomic_DNA"/>
</dbReference>
<proteinExistence type="predicted"/>
<keyword evidence="3" id="KW-1185">Reference proteome</keyword>
<evidence type="ECO:0000313" key="2">
    <source>
        <dbReference type="EMBL" id="KAF3834719.1"/>
    </source>
</evidence>
<dbReference type="Proteomes" id="UP000518266">
    <property type="component" value="Unassembled WGS sequence"/>
</dbReference>
<reference evidence="2 3" key="1">
    <citation type="submission" date="2020-03" db="EMBL/GenBank/DDBJ databases">
        <title>Dissostichus mawsoni Genome sequencing and assembly.</title>
        <authorList>
            <person name="Park H."/>
        </authorList>
    </citation>
    <scope>NUCLEOTIDE SEQUENCE [LARGE SCALE GENOMIC DNA]</scope>
    <source>
        <strain evidence="2">DM0001</strain>
        <tissue evidence="2">Muscle</tissue>
    </source>
</reference>
<name>A0A7J5XDE0_DISMA</name>
<sequence length="76" mass="8773">MTEKSESSPSFQQIRTNSEQRQSFPAARPRCYAVLCMLAKKEMIPFPNLTLPDKSLKCLRVFALRWRTRARCSGHA</sequence>
<protein>
    <submittedName>
        <fullName evidence="2">Uncharacterized protein</fullName>
    </submittedName>
</protein>
<gene>
    <name evidence="2" type="ORF">F7725_027277</name>
</gene>
<dbReference type="AlphaFoldDB" id="A0A7J5XDE0"/>